<organism evidence="1 2">
    <name type="scientific">Diphasiastrum complanatum</name>
    <name type="common">Issler's clubmoss</name>
    <name type="synonym">Lycopodium complanatum</name>
    <dbReference type="NCBI Taxonomy" id="34168"/>
    <lineage>
        <taxon>Eukaryota</taxon>
        <taxon>Viridiplantae</taxon>
        <taxon>Streptophyta</taxon>
        <taxon>Embryophyta</taxon>
        <taxon>Tracheophyta</taxon>
        <taxon>Lycopodiopsida</taxon>
        <taxon>Lycopodiales</taxon>
        <taxon>Lycopodiaceae</taxon>
        <taxon>Lycopodioideae</taxon>
        <taxon>Diphasiastrum</taxon>
    </lineage>
</organism>
<accession>A0ACC2A739</accession>
<evidence type="ECO:0000313" key="2">
    <source>
        <dbReference type="Proteomes" id="UP001162992"/>
    </source>
</evidence>
<evidence type="ECO:0000313" key="1">
    <source>
        <dbReference type="EMBL" id="KAJ7513353.1"/>
    </source>
</evidence>
<name>A0ACC2A739_DIPCM</name>
<proteinExistence type="predicted"/>
<protein>
    <submittedName>
        <fullName evidence="1">Uncharacterized protein</fullName>
    </submittedName>
</protein>
<comment type="caution">
    <text evidence="1">The sequence shown here is derived from an EMBL/GenBank/DDBJ whole genome shotgun (WGS) entry which is preliminary data.</text>
</comment>
<sequence>MESNYAKRERDREKTQELDDRTCEINSRGASDEEEGCNPRKKLCLLKEQLALLEKSFKEHNTLNSRRRDRINERMRALQDLIPNSIKGRIFLTCFVSNLTDLSHFLKVFKSESHV</sequence>
<keyword evidence="2" id="KW-1185">Reference proteome</keyword>
<dbReference type="Proteomes" id="UP001162992">
    <property type="component" value="Chromosome 24"/>
</dbReference>
<dbReference type="EMBL" id="CM055115">
    <property type="protein sequence ID" value="KAJ7513353.1"/>
    <property type="molecule type" value="Genomic_DNA"/>
</dbReference>
<gene>
    <name evidence="1" type="ORF">O6H91_24G002000</name>
</gene>
<reference evidence="2" key="1">
    <citation type="journal article" date="2024" name="Proc. Natl. Acad. Sci. U.S.A.">
        <title>Extraordinary preservation of gene collinearity over three hundred million years revealed in homosporous lycophytes.</title>
        <authorList>
            <person name="Li C."/>
            <person name="Wickell D."/>
            <person name="Kuo L.Y."/>
            <person name="Chen X."/>
            <person name="Nie B."/>
            <person name="Liao X."/>
            <person name="Peng D."/>
            <person name="Ji J."/>
            <person name="Jenkins J."/>
            <person name="Williams M."/>
            <person name="Shu S."/>
            <person name="Plott C."/>
            <person name="Barry K."/>
            <person name="Rajasekar S."/>
            <person name="Grimwood J."/>
            <person name="Han X."/>
            <person name="Sun S."/>
            <person name="Hou Z."/>
            <person name="He W."/>
            <person name="Dai G."/>
            <person name="Sun C."/>
            <person name="Schmutz J."/>
            <person name="Leebens-Mack J.H."/>
            <person name="Li F.W."/>
            <person name="Wang L."/>
        </authorList>
    </citation>
    <scope>NUCLEOTIDE SEQUENCE [LARGE SCALE GENOMIC DNA]</scope>
    <source>
        <strain evidence="2">cv. PW_Plant_1</strain>
    </source>
</reference>